<evidence type="ECO:0000256" key="2">
    <source>
        <dbReference type="ARBA" id="ARBA00022448"/>
    </source>
</evidence>
<keyword evidence="5 7" id="KW-1133">Transmembrane helix</keyword>
<sequence>MLQFILRRIAISAVILVLGSALMYFATINSGDPLQDLRETRAENREQLIEARIRNMNLDMPWWQRYLTWLTGAGKCLVLQCDLGTTRDGANVNSLLLGAAGASLRLVALSVALAIIIGITLGVLSAIRQYSGFDYSITFLAFLFFSLPVFWAAVLLKDFGAIRFNNWMADPQLTTVAMGVIAIVFGLLIASVLGGDIRRQALTFLVTAGVVFGAVFWFDRIGWWRQPALGLPLIIVGGLAALAFFLVLTVGLQHRRILYAGLGTLAVGVVSYFLVQPLIQDPSWGLVLLLALVSAAVGAAIGWFFGGFEKKTSMVVNIGTALAFGFLVFMDQLLRNWAGFLDVAPQGRPIGTIGDARIPSERLEGNFWIEIYNWGVQLILPTIVLTLISIAGYSRYTRASMLETINQDYIRTARSKGLSDRVVYTKHALRNALIPITTIVAFDFAALLGGAVITETIFGWKGLGAIFRDGLNTVDPGPVMAYYLVAGGAAVLMNMLADIAYAFLDPRIRR</sequence>
<comment type="similarity">
    <text evidence="7">Belongs to the binding-protein-dependent transport system permease family.</text>
</comment>
<keyword evidence="3" id="KW-1003">Cell membrane</keyword>
<dbReference type="Pfam" id="PF00528">
    <property type="entry name" value="BPD_transp_1"/>
    <property type="match status" value="1"/>
</dbReference>
<dbReference type="SUPFAM" id="SSF161098">
    <property type="entry name" value="MetI-like"/>
    <property type="match status" value="1"/>
</dbReference>
<protein>
    <submittedName>
        <fullName evidence="9">ABC transporter permease</fullName>
    </submittedName>
</protein>
<accession>A0ABV5UY75</accession>
<gene>
    <name evidence="9" type="ORF">ACFFN0_00230</name>
</gene>
<evidence type="ECO:0000313" key="9">
    <source>
        <dbReference type="EMBL" id="MFB9730470.1"/>
    </source>
</evidence>
<evidence type="ECO:0000256" key="1">
    <source>
        <dbReference type="ARBA" id="ARBA00004651"/>
    </source>
</evidence>
<evidence type="ECO:0000256" key="7">
    <source>
        <dbReference type="RuleBase" id="RU363032"/>
    </source>
</evidence>
<evidence type="ECO:0000256" key="3">
    <source>
        <dbReference type="ARBA" id="ARBA00022475"/>
    </source>
</evidence>
<dbReference type="EMBL" id="JBHMAX010000001">
    <property type="protein sequence ID" value="MFB9730470.1"/>
    <property type="molecule type" value="Genomic_DNA"/>
</dbReference>
<feature type="transmembrane region" description="Helical" evidence="7">
    <location>
        <begin position="139"/>
        <end position="156"/>
    </location>
</feature>
<keyword evidence="2 7" id="KW-0813">Transport</keyword>
<dbReference type="PROSITE" id="PS50928">
    <property type="entry name" value="ABC_TM1"/>
    <property type="match status" value="1"/>
</dbReference>
<comment type="subcellular location">
    <subcellularLocation>
        <location evidence="1 7">Cell membrane</location>
        <topology evidence="1 7">Multi-pass membrane protein</topology>
    </subcellularLocation>
</comment>
<dbReference type="PANTHER" id="PTHR43163:SF9">
    <property type="entry name" value="ABC TRANSPORTER PERMEASE PROTEIN"/>
    <property type="match status" value="1"/>
</dbReference>
<evidence type="ECO:0000256" key="4">
    <source>
        <dbReference type="ARBA" id="ARBA00022692"/>
    </source>
</evidence>
<feature type="transmembrane region" description="Helical" evidence="7">
    <location>
        <begin position="230"/>
        <end position="250"/>
    </location>
</feature>
<dbReference type="Gene3D" id="1.10.3720.10">
    <property type="entry name" value="MetI-like"/>
    <property type="match status" value="1"/>
</dbReference>
<comment type="caution">
    <text evidence="9">The sequence shown here is derived from an EMBL/GenBank/DDBJ whole genome shotgun (WGS) entry which is preliminary data.</text>
</comment>
<keyword evidence="6 7" id="KW-0472">Membrane</keyword>
<feature type="transmembrane region" description="Helical" evidence="7">
    <location>
        <begin position="201"/>
        <end position="218"/>
    </location>
</feature>
<dbReference type="CDD" id="cd06261">
    <property type="entry name" value="TM_PBP2"/>
    <property type="match status" value="1"/>
</dbReference>
<feature type="transmembrane region" description="Helical" evidence="7">
    <location>
        <begin position="285"/>
        <end position="305"/>
    </location>
</feature>
<organism evidence="9 10">
    <name type="scientific">Ornithinimicrobium kibberense</name>
    <dbReference type="NCBI Taxonomy" id="282060"/>
    <lineage>
        <taxon>Bacteria</taxon>
        <taxon>Bacillati</taxon>
        <taxon>Actinomycetota</taxon>
        <taxon>Actinomycetes</taxon>
        <taxon>Micrococcales</taxon>
        <taxon>Ornithinimicrobiaceae</taxon>
        <taxon>Ornithinimicrobium</taxon>
    </lineage>
</organism>
<evidence type="ECO:0000256" key="6">
    <source>
        <dbReference type="ARBA" id="ARBA00023136"/>
    </source>
</evidence>
<keyword evidence="10" id="KW-1185">Reference proteome</keyword>
<name>A0ABV5UY75_9MICO</name>
<feature type="transmembrane region" description="Helical" evidence="7">
    <location>
        <begin position="9"/>
        <end position="28"/>
    </location>
</feature>
<evidence type="ECO:0000259" key="8">
    <source>
        <dbReference type="PROSITE" id="PS50928"/>
    </source>
</evidence>
<dbReference type="Proteomes" id="UP001589613">
    <property type="component" value="Unassembled WGS sequence"/>
</dbReference>
<feature type="transmembrane region" description="Helical" evidence="7">
    <location>
        <begin position="480"/>
        <end position="504"/>
    </location>
</feature>
<dbReference type="PANTHER" id="PTHR43163">
    <property type="entry name" value="DIPEPTIDE TRANSPORT SYSTEM PERMEASE PROTEIN DPPB-RELATED"/>
    <property type="match status" value="1"/>
</dbReference>
<feature type="transmembrane region" description="Helical" evidence="7">
    <location>
        <begin position="176"/>
        <end position="194"/>
    </location>
</feature>
<dbReference type="InterPro" id="IPR000515">
    <property type="entry name" value="MetI-like"/>
</dbReference>
<feature type="domain" description="ABC transmembrane type-1" evidence="8">
    <location>
        <begin position="100"/>
        <end position="497"/>
    </location>
</feature>
<evidence type="ECO:0000313" key="10">
    <source>
        <dbReference type="Proteomes" id="UP001589613"/>
    </source>
</evidence>
<dbReference type="InterPro" id="IPR035906">
    <property type="entry name" value="MetI-like_sf"/>
</dbReference>
<feature type="transmembrane region" description="Helical" evidence="7">
    <location>
        <begin position="371"/>
        <end position="393"/>
    </location>
</feature>
<feature type="transmembrane region" description="Helical" evidence="7">
    <location>
        <begin position="433"/>
        <end position="460"/>
    </location>
</feature>
<feature type="transmembrane region" description="Helical" evidence="7">
    <location>
        <begin position="257"/>
        <end position="279"/>
    </location>
</feature>
<feature type="transmembrane region" description="Helical" evidence="7">
    <location>
        <begin position="106"/>
        <end position="127"/>
    </location>
</feature>
<feature type="transmembrane region" description="Helical" evidence="7">
    <location>
        <begin position="312"/>
        <end position="330"/>
    </location>
</feature>
<evidence type="ECO:0000256" key="5">
    <source>
        <dbReference type="ARBA" id="ARBA00022989"/>
    </source>
</evidence>
<keyword evidence="4 7" id="KW-0812">Transmembrane</keyword>
<reference evidence="9 10" key="1">
    <citation type="submission" date="2024-09" db="EMBL/GenBank/DDBJ databases">
        <authorList>
            <person name="Sun Q."/>
            <person name="Mori K."/>
        </authorList>
    </citation>
    <scope>NUCLEOTIDE SEQUENCE [LARGE SCALE GENOMIC DNA]</scope>
    <source>
        <strain evidence="9 10">JCM 12763</strain>
    </source>
</reference>
<dbReference type="RefSeq" id="WP_141338713.1">
    <property type="nucleotide sequence ID" value="NZ_JBHMAX010000001.1"/>
</dbReference>
<proteinExistence type="inferred from homology"/>